<dbReference type="OrthoDB" id="2426933at2759"/>
<reference evidence="2" key="1">
    <citation type="submission" date="2021-06" db="EMBL/GenBank/DDBJ databases">
        <authorList>
            <person name="Kallberg Y."/>
            <person name="Tangrot J."/>
            <person name="Rosling A."/>
        </authorList>
    </citation>
    <scope>NUCLEOTIDE SEQUENCE</scope>
    <source>
        <strain evidence="2">FL966</strain>
    </source>
</reference>
<comment type="caution">
    <text evidence="2">The sequence shown here is derived from an EMBL/GenBank/DDBJ whole genome shotgun (WGS) entry which is preliminary data.</text>
</comment>
<feature type="compositionally biased region" description="Basic residues" evidence="1">
    <location>
        <begin position="86"/>
        <end position="95"/>
    </location>
</feature>
<evidence type="ECO:0000313" key="2">
    <source>
        <dbReference type="EMBL" id="CAG8583300.1"/>
    </source>
</evidence>
<accession>A0A9N9G5P8</accession>
<protein>
    <submittedName>
        <fullName evidence="2">20710_t:CDS:1</fullName>
    </submittedName>
</protein>
<feature type="region of interest" description="Disordered" evidence="1">
    <location>
        <begin position="83"/>
        <end position="106"/>
    </location>
</feature>
<dbReference type="AlphaFoldDB" id="A0A9N9G5P8"/>
<proteinExistence type="predicted"/>
<gene>
    <name evidence="2" type="ORF">CPELLU_LOCUS6195</name>
</gene>
<evidence type="ECO:0000256" key="1">
    <source>
        <dbReference type="SAM" id="MobiDB-lite"/>
    </source>
</evidence>
<organism evidence="2 3">
    <name type="scientific">Cetraspora pellucida</name>
    <dbReference type="NCBI Taxonomy" id="1433469"/>
    <lineage>
        <taxon>Eukaryota</taxon>
        <taxon>Fungi</taxon>
        <taxon>Fungi incertae sedis</taxon>
        <taxon>Mucoromycota</taxon>
        <taxon>Glomeromycotina</taxon>
        <taxon>Glomeromycetes</taxon>
        <taxon>Diversisporales</taxon>
        <taxon>Gigasporaceae</taxon>
        <taxon>Cetraspora</taxon>
    </lineage>
</organism>
<evidence type="ECO:0000313" key="3">
    <source>
        <dbReference type="Proteomes" id="UP000789759"/>
    </source>
</evidence>
<dbReference type="Proteomes" id="UP000789759">
    <property type="component" value="Unassembled WGS sequence"/>
</dbReference>
<keyword evidence="3" id="KW-1185">Reference proteome</keyword>
<dbReference type="EMBL" id="CAJVQA010003785">
    <property type="protein sequence ID" value="CAG8583300.1"/>
    <property type="molecule type" value="Genomic_DNA"/>
</dbReference>
<name>A0A9N9G5P8_9GLOM</name>
<sequence length="161" mass="18285">MSTSILKTYYRQGATILTSGQIKEIKYLKNKIPQNRNHFFKEFRKVQSISLVPPSENDPQEKENNYSIVGSLKSLDESITNELSKKQKKKKKSSKPKPIQSSDLSEISTEGFCQNSSLDISYDLIASIEKNHIRAEEAIYESEKCLAHNSSFSSLYSAKIL</sequence>